<dbReference type="AlphaFoldDB" id="A0A2I1CI07"/>
<dbReference type="OrthoDB" id="545169at2759"/>
<dbReference type="Gene3D" id="3.30.9.80">
    <property type="match status" value="1"/>
</dbReference>
<dbReference type="GO" id="GO:0006631">
    <property type="term" value="P:fatty acid metabolic process"/>
    <property type="evidence" value="ECO:0007669"/>
    <property type="project" value="InterPro"/>
</dbReference>
<gene>
    <name evidence="2" type="ORF">P174DRAFT_448922</name>
</gene>
<dbReference type="GO" id="GO:0071949">
    <property type="term" value="F:FAD binding"/>
    <property type="evidence" value="ECO:0007669"/>
    <property type="project" value="InterPro"/>
</dbReference>
<name>A0A2I1CI07_ASPN1</name>
<accession>A0A2I1CI07</accession>
<reference evidence="3" key="1">
    <citation type="journal article" date="2018" name="Proc. Natl. Acad. Sci. U.S.A.">
        <title>Linking secondary metabolites to gene clusters through genome sequencing of six diverse Aspergillus species.</title>
        <authorList>
            <person name="Kaerboelling I."/>
            <person name="Vesth T.C."/>
            <person name="Frisvad J.C."/>
            <person name="Nybo J.L."/>
            <person name="Theobald S."/>
            <person name="Kuo A."/>
            <person name="Bowyer P."/>
            <person name="Matsuda Y."/>
            <person name="Mondo S."/>
            <person name="Lyhne E.K."/>
            <person name="Kogle M.E."/>
            <person name="Clum A."/>
            <person name="Lipzen A."/>
            <person name="Salamov A."/>
            <person name="Ngan C.Y."/>
            <person name="Daum C."/>
            <person name="Chiniquy J."/>
            <person name="Barry K."/>
            <person name="LaButti K."/>
            <person name="Haridas S."/>
            <person name="Simmons B.A."/>
            <person name="Magnuson J.K."/>
            <person name="Mortensen U.H."/>
            <person name="Larsen T.O."/>
            <person name="Grigoriev I.V."/>
            <person name="Baker S.E."/>
            <person name="Andersen M.R."/>
        </authorList>
    </citation>
    <scope>NUCLEOTIDE SEQUENCE [LARGE SCALE GENOMIC DNA]</scope>
    <source>
        <strain evidence="3">IBT 16806</strain>
    </source>
</reference>
<dbReference type="Pfam" id="PF06100">
    <property type="entry name" value="MCRA"/>
    <property type="match status" value="1"/>
</dbReference>
<proteinExistence type="predicted"/>
<dbReference type="Proteomes" id="UP000234474">
    <property type="component" value="Unassembled WGS sequence"/>
</dbReference>
<dbReference type="VEuPathDB" id="FungiDB:P174DRAFT_448922"/>
<protein>
    <submittedName>
        <fullName evidence="2">67 kDa myosin-cross-reactive antigen family protein</fullName>
    </submittedName>
</protein>
<dbReference type="GeneID" id="36536124"/>
<feature type="compositionally biased region" description="Low complexity" evidence="1">
    <location>
        <begin position="13"/>
        <end position="26"/>
    </location>
</feature>
<dbReference type="SUPFAM" id="SSF51905">
    <property type="entry name" value="FAD/NAD(P)-binding domain"/>
    <property type="match status" value="1"/>
</dbReference>
<dbReference type="Gene3D" id="3.50.50.60">
    <property type="entry name" value="FAD/NAD(P)-binding domain"/>
    <property type="match status" value="2"/>
</dbReference>
<dbReference type="InterPro" id="IPR036188">
    <property type="entry name" value="FAD/NAD-bd_sf"/>
</dbReference>
<dbReference type="EMBL" id="MSZS01000002">
    <property type="protein sequence ID" value="PKX97269.1"/>
    <property type="molecule type" value="Genomic_DNA"/>
</dbReference>
<evidence type="ECO:0000313" key="2">
    <source>
        <dbReference type="EMBL" id="PKX97269.1"/>
    </source>
</evidence>
<dbReference type="PANTHER" id="PTHR37417:SF2">
    <property type="entry name" value="67 KDA MYOSIN-CROSS-REACTIVE ANTIGEN FAMILY PROTEIN (AFU_ORTHOLOGUE AFUA_5G09970)"/>
    <property type="match status" value="1"/>
</dbReference>
<feature type="region of interest" description="Disordered" evidence="1">
    <location>
        <begin position="1"/>
        <end position="28"/>
    </location>
</feature>
<evidence type="ECO:0000313" key="3">
    <source>
        <dbReference type="Proteomes" id="UP000234474"/>
    </source>
</evidence>
<dbReference type="PANTHER" id="PTHR37417">
    <property type="entry name" value="67 KDA MYOSIN-CROSS-REACTIVE ANTIGEN FAMILY PROTEIN (AFU_ORTHOLOGUE AFUA_5G09970)"/>
    <property type="match status" value="1"/>
</dbReference>
<evidence type="ECO:0000256" key="1">
    <source>
        <dbReference type="SAM" id="MobiDB-lite"/>
    </source>
</evidence>
<dbReference type="STRING" id="1392255.A0A2I1CI07"/>
<dbReference type="OMA" id="ETTVWIY"/>
<dbReference type="RefSeq" id="XP_024685864.1">
    <property type="nucleotide sequence ID" value="XM_024828798.1"/>
</dbReference>
<organism evidence="2 3">
    <name type="scientific">Aspergillus novofumigatus (strain IBT 16806)</name>
    <dbReference type="NCBI Taxonomy" id="1392255"/>
    <lineage>
        <taxon>Eukaryota</taxon>
        <taxon>Fungi</taxon>
        <taxon>Dikarya</taxon>
        <taxon>Ascomycota</taxon>
        <taxon>Pezizomycotina</taxon>
        <taxon>Eurotiomycetes</taxon>
        <taxon>Eurotiomycetidae</taxon>
        <taxon>Eurotiales</taxon>
        <taxon>Aspergillaceae</taxon>
        <taxon>Aspergillus</taxon>
        <taxon>Aspergillus subgen. Fumigati</taxon>
    </lineage>
</organism>
<comment type="caution">
    <text evidence="2">The sequence shown here is derived from an EMBL/GenBank/DDBJ whole genome shotgun (WGS) entry which is preliminary data.</text>
</comment>
<dbReference type="GO" id="GO:0050151">
    <property type="term" value="F:oleate hydratase activity"/>
    <property type="evidence" value="ECO:0007669"/>
    <property type="project" value="InterPro"/>
</dbReference>
<keyword evidence="3" id="KW-1185">Reference proteome</keyword>
<sequence length="552" mass="62033">MSRPPSRAASLFSSRPSTPVPSSTVSRDPDSLDVWILGSGIASLTAAVHLIREAKVPPSRIHILEALSEPGAGSVGKGDAESGYHFRAECTPQFCGSQMEELLALVPSERPGKSVWDDIREYFEEHVPKQASRTRYLARRKNGLERIGRRRLHLGVKDRMDLFRLSSKAEDALGRSRIRNHFSEGFFRTEYWLVLSTLFGFRPCHSAAEFRRFIQHFPHDIQTHHPRPLDRVRFNLHDSVVAPIARFLQAQGVDFRFNTITTDIIVEPAQDPTRVTALRTVYKSEREVTIDLGPHDIIIVSSGSVLSGASCGSNTEPPSLEMMEIEKDLDENWLLWLELATKHPKFGNAYNFCTRLRESRVAQFTVTVKNPSVFEKILGIIGDDPETGSLVTLRDSSWLLTLSLPRQPLFPDQPDGVRVFWGYALDPENEGDFVKKQMLSCSGEEIMTEVLHQLDLPVDEILPQTITVPCVMPRLTSILLPRSNGDRPQVVPPGMINMALIGQFVDIPEEMVTMDYMIRGAQMAVHQLMGLEREMKKSKKGSTVSLLGFPKD</sequence>
<dbReference type="InterPro" id="IPR010354">
    <property type="entry name" value="Oleate_hydratase"/>
</dbReference>